<dbReference type="RefSeq" id="WP_089415771.1">
    <property type="nucleotide sequence ID" value="NZ_CP022423.1"/>
</dbReference>
<dbReference type="KEGG" id="vff:VITFI_CDS0626"/>
<sequence length="386" mass="42052">MSLQPLLARLGTSQADMARALCLGKATTSRLVSKGQWPTRNAPAVRAAAAKFLTDHGAKPEDLRPLFTAGEDASQPTATPTDPEDTTMLLRCENLNQKTKMAFRLARDPFRDDVQTRDDVFASGAIRYVRNVLLDAALHHAFVAIVGESGSGKSTLAEDLEQRVIDENKPVSVIRPYVLAMEESESRGKPLRAPAIAEAIIRTLTPTAHCKSSPEARFAQVHEVLRTSRRAGQSHLLLIEEAHSLPVPTLKHLKRFAELKDGLSRLIGIALIGQPELATRLSERSGEVREVVQRCELVHLPALDGDLEAYLRHKFARAGAQVDDVLAPDAYDAIRARLIRVPERGRPSERVSICHPLVVNNLVARAMNAAALAGMAKVDGNVITGV</sequence>
<dbReference type="GO" id="GO:0016887">
    <property type="term" value="F:ATP hydrolysis activity"/>
    <property type="evidence" value="ECO:0007669"/>
    <property type="project" value="InterPro"/>
</dbReference>
<protein>
    <recommendedName>
        <fullName evidence="1">AAA+ ATPase domain-containing protein</fullName>
    </recommendedName>
</protein>
<dbReference type="Gene3D" id="3.40.50.300">
    <property type="entry name" value="P-loop containing nucleotide triphosphate hydrolases"/>
    <property type="match status" value="1"/>
</dbReference>
<dbReference type="InterPro" id="IPR052026">
    <property type="entry name" value="ExeA_AAA_ATPase_DNA-bind"/>
</dbReference>
<dbReference type="SUPFAM" id="SSF52540">
    <property type="entry name" value="P-loop containing nucleoside triphosphate hydrolases"/>
    <property type="match status" value="1"/>
</dbReference>
<reference evidence="2 3" key="1">
    <citation type="submission" date="2017-07" db="EMBL/GenBank/DDBJ databases">
        <title>Complete Genome Sequence of the cosmetic ferment Vitreoscilla filiformis (ATCC15551).</title>
        <authorList>
            <person name="Contreras S."/>
            <person name="Sagory-Zalkind P."/>
            <person name="Blanquart H."/>
            <person name="Iltis A."/>
            <person name="Morand S.C."/>
        </authorList>
    </citation>
    <scope>NUCLEOTIDE SEQUENCE [LARGE SCALE GENOMIC DNA]</scope>
    <source>
        <strain evidence="2 3">ATCC 15551</strain>
    </source>
</reference>
<dbReference type="InterPro" id="IPR027417">
    <property type="entry name" value="P-loop_NTPase"/>
</dbReference>
<dbReference type="EMBL" id="CP022423">
    <property type="protein sequence ID" value="ASM76405.1"/>
    <property type="molecule type" value="Genomic_DNA"/>
</dbReference>
<evidence type="ECO:0000313" key="3">
    <source>
        <dbReference type="Proteomes" id="UP000199729"/>
    </source>
</evidence>
<keyword evidence="3" id="KW-1185">Reference proteome</keyword>
<gene>
    <name evidence="2" type="ORF">VITFI_CDS0626</name>
</gene>
<dbReference type="Proteomes" id="UP000199729">
    <property type="component" value="Chromosome"/>
</dbReference>
<organism evidence="2 3">
    <name type="scientific">Vitreoscilla filiformis</name>
    <dbReference type="NCBI Taxonomy" id="63"/>
    <lineage>
        <taxon>Bacteria</taxon>
        <taxon>Pseudomonadati</taxon>
        <taxon>Pseudomonadota</taxon>
        <taxon>Betaproteobacteria</taxon>
        <taxon>Neisseriales</taxon>
        <taxon>Neisseriaceae</taxon>
        <taxon>Vitreoscilla</taxon>
    </lineage>
</organism>
<dbReference type="PANTHER" id="PTHR35894">
    <property type="entry name" value="GENERAL SECRETION PATHWAY PROTEIN A-RELATED"/>
    <property type="match status" value="1"/>
</dbReference>
<dbReference type="SMART" id="SM00382">
    <property type="entry name" value="AAA"/>
    <property type="match status" value="1"/>
</dbReference>
<evidence type="ECO:0000259" key="1">
    <source>
        <dbReference type="SMART" id="SM00382"/>
    </source>
</evidence>
<dbReference type="Pfam" id="PF13401">
    <property type="entry name" value="AAA_22"/>
    <property type="match status" value="1"/>
</dbReference>
<name>A0A221KBP9_VITFI</name>
<evidence type="ECO:0000313" key="2">
    <source>
        <dbReference type="EMBL" id="ASM76405.1"/>
    </source>
</evidence>
<dbReference type="OrthoDB" id="9783370at2"/>
<dbReference type="AlphaFoldDB" id="A0A221KBP9"/>
<proteinExistence type="predicted"/>
<feature type="domain" description="AAA+ ATPase" evidence="1">
    <location>
        <begin position="139"/>
        <end position="296"/>
    </location>
</feature>
<dbReference type="InterPro" id="IPR049945">
    <property type="entry name" value="AAA_22"/>
</dbReference>
<dbReference type="InterPro" id="IPR003593">
    <property type="entry name" value="AAA+_ATPase"/>
</dbReference>
<dbReference type="PANTHER" id="PTHR35894:SF1">
    <property type="entry name" value="PHOSPHORIBULOKINASE _ URIDINE KINASE FAMILY"/>
    <property type="match status" value="1"/>
</dbReference>
<accession>A0A221KBP9</accession>